<feature type="transmembrane region" description="Helical" evidence="8">
    <location>
        <begin position="43"/>
        <end position="68"/>
    </location>
</feature>
<dbReference type="CDD" id="cd06261">
    <property type="entry name" value="TM_PBP2"/>
    <property type="match status" value="2"/>
</dbReference>
<name>A0ABS1E3I7_9GAMM</name>
<keyword evidence="11" id="KW-1185">Reference proteome</keyword>
<feature type="transmembrane region" description="Helical" evidence="8">
    <location>
        <begin position="222"/>
        <end position="244"/>
    </location>
</feature>
<dbReference type="Gene3D" id="1.10.3720.10">
    <property type="entry name" value="MetI-like"/>
    <property type="match status" value="2"/>
</dbReference>
<keyword evidence="3" id="KW-1003">Cell membrane</keyword>
<comment type="caution">
    <text evidence="10">The sequence shown here is derived from an EMBL/GenBank/DDBJ whole genome shotgun (WGS) entry which is preliminary data.</text>
</comment>
<dbReference type="RefSeq" id="WP_200257314.1">
    <property type="nucleotide sequence ID" value="NZ_NRSH01000034.1"/>
</dbReference>
<evidence type="ECO:0000256" key="8">
    <source>
        <dbReference type="RuleBase" id="RU363032"/>
    </source>
</evidence>
<dbReference type="PANTHER" id="PTHR43357:SF3">
    <property type="entry name" value="FE(3+)-TRANSPORT SYSTEM PERMEASE PROTEIN FBPB 2"/>
    <property type="match status" value="1"/>
</dbReference>
<evidence type="ECO:0000256" key="6">
    <source>
        <dbReference type="ARBA" id="ARBA00022989"/>
    </source>
</evidence>
<feature type="transmembrane region" description="Helical" evidence="8">
    <location>
        <begin position="80"/>
        <end position="103"/>
    </location>
</feature>
<evidence type="ECO:0000256" key="7">
    <source>
        <dbReference type="ARBA" id="ARBA00023136"/>
    </source>
</evidence>
<dbReference type="SUPFAM" id="SSF161098">
    <property type="entry name" value="MetI-like"/>
    <property type="match status" value="2"/>
</dbReference>
<dbReference type="PANTHER" id="PTHR43357">
    <property type="entry name" value="INNER MEMBRANE ABC TRANSPORTER PERMEASE PROTEIN YDCV"/>
    <property type="match status" value="1"/>
</dbReference>
<keyword evidence="2 8" id="KW-0813">Transport</keyword>
<dbReference type="InterPro" id="IPR035906">
    <property type="entry name" value="MetI-like_sf"/>
</dbReference>
<feature type="transmembrane region" description="Helical" evidence="8">
    <location>
        <begin position="7"/>
        <end position="31"/>
    </location>
</feature>
<evidence type="ECO:0000313" key="11">
    <source>
        <dbReference type="Proteomes" id="UP000738126"/>
    </source>
</evidence>
<comment type="subcellular location">
    <subcellularLocation>
        <location evidence="1">Cell inner membrane</location>
        <topology evidence="1">Multi-pass membrane protein</topology>
    </subcellularLocation>
    <subcellularLocation>
        <location evidence="8">Cell membrane</location>
        <topology evidence="8">Multi-pass membrane protein</topology>
    </subcellularLocation>
</comment>
<reference evidence="10 11" key="1">
    <citation type="journal article" date="2020" name="Microorganisms">
        <title>Osmotic Adaptation and Compatible Solute Biosynthesis of Phototrophic Bacteria as Revealed from Genome Analyses.</title>
        <authorList>
            <person name="Imhoff J.F."/>
            <person name="Rahn T."/>
            <person name="Kunzel S."/>
            <person name="Keller A."/>
            <person name="Neulinger S.C."/>
        </authorList>
    </citation>
    <scope>NUCLEOTIDE SEQUENCE [LARGE SCALE GENOMIC DNA]</scope>
    <source>
        <strain evidence="10 11">DSM 15116</strain>
    </source>
</reference>
<accession>A0ABS1E3I7</accession>
<evidence type="ECO:0000256" key="1">
    <source>
        <dbReference type="ARBA" id="ARBA00004429"/>
    </source>
</evidence>
<evidence type="ECO:0000256" key="5">
    <source>
        <dbReference type="ARBA" id="ARBA00022692"/>
    </source>
</evidence>
<comment type="similarity">
    <text evidence="8">Belongs to the binding-protein-dependent transport system permease family.</text>
</comment>
<dbReference type="Proteomes" id="UP000738126">
    <property type="component" value="Unassembled WGS sequence"/>
</dbReference>
<dbReference type="EMBL" id="NRSH01000034">
    <property type="protein sequence ID" value="MBK1726306.1"/>
    <property type="molecule type" value="Genomic_DNA"/>
</dbReference>
<feature type="transmembrane region" description="Helical" evidence="8">
    <location>
        <begin position="340"/>
        <end position="359"/>
    </location>
</feature>
<evidence type="ECO:0000313" key="10">
    <source>
        <dbReference type="EMBL" id="MBK1726306.1"/>
    </source>
</evidence>
<proteinExistence type="inferred from homology"/>
<feature type="transmembrane region" description="Helical" evidence="8">
    <location>
        <begin position="303"/>
        <end position="328"/>
    </location>
</feature>
<evidence type="ECO:0000256" key="2">
    <source>
        <dbReference type="ARBA" id="ARBA00022448"/>
    </source>
</evidence>
<dbReference type="Pfam" id="PF00528">
    <property type="entry name" value="BPD_transp_1"/>
    <property type="match status" value="1"/>
</dbReference>
<feature type="transmembrane region" description="Helical" evidence="8">
    <location>
        <begin position="123"/>
        <end position="142"/>
    </location>
</feature>
<sequence>MSRGLPLVYGLSALGAAAVLLPLGVLLALGLGSDVALGGQVPAIALNTLLLTGLTVAGAILLGVPLALLTAYTDLPGRGLWTALLAAPLAVPSYLGAFAYFAATGAGGELSALTGLPVPNVDGLAGAAWVMTLYTYPFVFLATRAGLRNLDATALDAARTLGMPLPTALVRVVLPRVRNSVAAGALLVALYTLSDFGTPAIMRLDTFTRAIFVEYNAFGLERAALLSLGLLGLVAVVLLLEWLVGTTREQPGRTPRLHLGRTGRAAALVGVALVLLATLGMPLGVFTLGVLREGSGGLDPLLLLRSVSASGLAAAAAVLLALPVAYTATRGRVGRLLERVTYVGFGVPGIVLGTALVVVGLTLDFLYQSLALLVLGYVVRFLSLAVGNIRAPLERAEQGLVGAARSLGAAPGEAFRRVTLPLILPGLLAAGALVFLEVMRELPATLLLRPTGFETLATHLWQVYEAGAFGRAALPALLLVVVSGAAVALMLRREQGAAER</sequence>
<feature type="domain" description="ABC transmembrane type-1" evidence="9">
    <location>
        <begin position="45"/>
        <end position="244"/>
    </location>
</feature>
<feature type="transmembrane region" description="Helical" evidence="8">
    <location>
        <begin position="365"/>
        <end position="386"/>
    </location>
</feature>
<dbReference type="PROSITE" id="PS50928">
    <property type="entry name" value="ABC_TM1"/>
    <property type="match status" value="2"/>
</dbReference>
<feature type="transmembrane region" description="Helical" evidence="8">
    <location>
        <begin position="472"/>
        <end position="491"/>
    </location>
</feature>
<evidence type="ECO:0000256" key="3">
    <source>
        <dbReference type="ARBA" id="ARBA00022475"/>
    </source>
</evidence>
<gene>
    <name evidence="10" type="ORF">CKO13_04545</name>
</gene>
<keyword evidence="5 8" id="KW-0812">Transmembrane</keyword>
<evidence type="ECO:0000259" key="9">
    <source>
        <dbReference type="PROSITE" id="PS50928"/>
    </source>
</evidence>
<evidence type="ECO:0000256" key="4">
    <source>
        <dbReference type="ARBA" id="ARBA00022519"/>
    </source>
</evidence>
<feature type="domain" description="ABC transmembrane type-1" evidence="9">
    <location>
        <begin position="303"/>
        <end position="490"/>
    </location>
</feature>
<feature type="transmembrane region" description="Helical" evidence="8">
    <location>
        <begin position="181"/>
        <end position="202"/>
    </location>
</feature>
<feature type="transmembrane region" description="Helical" evidence="8">
    <location>
        <begin position="265"/>
        <end position="291"/>
    </location>
</feature>
<dbReference type="InterPro" id="IPR000515">
    <property type="entry name" value="MetI-like"/>
</dbReference>
<keyword evidence="7 8" id="KW-0472">Membrane</keyword>
<keyword evidence="4" id="KW-0997">Cell inner membrane</keyword>
<organism evidence="10 11">
    <name type="scientific">Halorhodospira neutriphila</name>
    <dbReference type="NCBI Taxonomy" id="168379"/>
    <lineage>
        <taxon>Bacteria</taxon>
        <taxon>Pseudomonadati</taxon>
        <taxon>Pseudomonadota</taxon>
        <taxon>Gammaproteobacteria</taxon>
        <taxon>Chromatiales</taxon>
        <taxon>Ectothiorhodospiraceae</taxon>
        <taxon>Halorhodospira</taxon>
    </lineage>
</organism>
<protein>
    <submittedName>
        <fullName evidence="10">ABC transporter permease</fullName>
    </submittedName>
</protein>
<feature type="transmembrane region" description="Helical" evidence="8">
    <location>
        <begin position="418"/>
        <end position="436"/>
    </location>
</feature>
<keyword evidence="6 8" id="KW-1133">Transmembrane helix</keyword>